<dbReference type="InterPro" id="IPR013087">
    <property type="entry name" value="Znf_C2H2_type"/>
</dbReference>
<dbReference type="InterPro" id="IPR001623">
    <property type="entry name" value="DnaJ_domain"/>
</dbReference>
<keyword evidence="9" id="KW-1185">Reference proteome</keyword>
<feature type="region of interest" description="Disordered" evidence="5">
    <location>
        <begin position="229"/>
        <end position="250"/>
    </location>
</feature>
<dbReference type="Pfam" id="PF12171">
    <property type="entry name" value="zf-C2H2_jaz"/>
    <property type="match status" value="1"/>
</dbReference>
<feature type="compositionally biased region" description="Basic residues" evidence="5">
    <location>
        <begin position="473"/>
        <end position="486"/>
    </location>
</feature>
<feature type="domain" description="J" evidence="6">
    <location>
        <begin position="4"/>
        <end position="73"/>
    </location>
</feature>
<dbReference type="InterPro" id="IPR054076">
    <property type="entry name" value="ZUO1-like_ZHD"/>
</dbReference>
<organism evidence="8 9">
    <name type="scientific">Aduncisulcus paluster</name>
    <dbReference type="NCBI Taxonomy" id="2918883"/>
    <lineage>
        <taxon>Eukaryota</taxon>
        <taxon>Metamonada</taxon>
        <taxon>Carpediemonas-like organisms</taxon>
        <taxon>Aduncisulcus</taxon>
    </lineage>
</organism>
<feature type="region of interest" description="Disordered" evidence="5">
    <location>
        <begin position="505"/>
        <end position="567"/>
    </location>
</feature>
<reference evidence="8" key="1">
    <citation type="submission" date="2022-03" db="EMBL/GenBank/DDBJ databases">
        <title>Draft genome sequence of Aduncisulcus paluster, a free-living microaerophilic Fornicata.</title>
        <authorList>
            <person name="Yuyama I."/>
            <person name="Kume K."/>
            <person name="Tamura T."/>
            <person name="Inagaki Y."/>
            <person name="Hashimoto T."/>
        </authorList>
    </citation>
    <scope>NUCLEOTIDE SEQUENCE</scope>
    <source>
        <strain evidence="8">NY0171</strain>
    </source>
</reference>
<feature type="compositionally biased region" description="Basic and acidic residues" evidence="5">
    <location>
        <begin position="405"/>
        <end position="448"/>
    </location>
</feature>
<keyword evidence="2 4" id="KW-0863">Zinc-finger</keyword>
<dbReference type="CDD" id="cd06257">
    <property type="entry name" value="DnaJ"/>
    <property type="match status" value="1"/>
</dbReference>
<gene>
    <name evidence="8" type="ORF">ADUPG1_011925</name>
</gene>
<dbReference type="PANTHER" id="PTHR44029:SF1">
    <property type="entry name" value="DNAJ HOMOLOG SUBFAMILY C MEMBER 21"/>
    <property type="match status" value="1"/>
</dbReference>
<protein>
    <submittedName>
        <fullName evidence="8">Uncharacterized protein</fullName>
    </submittedName>
</protein>
<evidence type="ECO:0000256" key="3">
    <source>
        <dbReference type="ARBA" id="ARBA00022833"/>
    </source>
</evidence>
<keyword evidence="3" id="KW-0862">Zinc</keyword>
<sequence>MKEDYYSLLGVDKTATDSELKKAYRKKSLVYHPDKASLRGWSEEEATEKFREIKEAYDTLIDPTERAWYDRHKESILKEEEDIVEETMNADLYAFFSSSRYKGMHDEEGGFYYVYNDLFNVLQKEENTSEKFQDLKQSTRPSFGNSKTPIKKVLRFYEVWLNFTSHKSFSQAHQYDPSQARDRRSRRYVEQYNQKQADKARKDYNSLVQRLVGWLQRRDPRWKECEKLEEERKRQEKHAREQKQREEKARIKREKEAYRKDLEEQIRREDAERQRLIDLGLLEVEYEKERRRRGRKKRKDEDKYFARASDDFDKSPSCSSHTSEAISSVSPGELCGDRLALFLGLPAGTCGPDGLFFLSDIEKLYSRGLLVSPTDGVRCEMCSKRFNTIMQFDSHSQSKKHKQKMREEERKKKKGEKEERKKEKENVAKAKEKGRIIEESSIDDDKSSECSVKTTLSPKIEPEKDVWEEDKKKRGRGKKGGKKKRGKGEQAEVVAGIFKELGLEDAHNEDVDWESGGRGKKGRGKGKGKGKKGKGKGNEKVVEKEEEEEVKSDVTESSSISGKKGKKSLVCKICKAEFSSKNKLFQHIKATGHAALKE</sequence>
<dbReference type="SUPFAM" id="SSF46565">
    <property type="entry name" value="Chaperone J-domain"/>
    <property type="match status" value="1"/>
</dbReference>
<dbReference type="Gene3D" id="3.30.160.60">
    <property type="entry name" value="Classic Zinc Finger"/>
    <property type="match status" value="1"/>
</dbReference>
<dbReference type="InterPro" id="IPR036869">
    <property type="entry name" value="J_dom_sf"/>
</dbReference>
<feature type="compositionally biased region" description="Basic and acidic residues" evidence="5">
    <location>
        <begin position="460"/>
        <end position="472"/>
    </location>
</feature>
<evidence type="ECO:0000256" key="1">
    <source>
        <dbReference type="ARBA" id="ARBA00022723"/>
    </source>
</evidence>
<dbReference type="InterPro" id="IPR022755">
    <property type="entry name" value="Znf_C2H2_jaz"/>
</dbReference>
<dbReference type="Proteomes" id="UP001057375">
    <property type="component" value="Unassembled WGS sequence"/>
</dbReference>
<dbReference type="PRINTS" id="PR00625">
    <property type="entry name" value="JDOMAIN"/>
</dbReference>
<name>A0ABQ5K1U3_9EUKA</name>
<dbReference type="Gene3D" id="1.10.287.110">
    <property type="entry name" value="DnaJ domain"/>
    <property type="match status" value="1"/>
</dbReference>
<accession>A0ABQ5K1U3</accession>
<dbReference type="InterPro" id="IPR051964">
    <property type="entry name" value="Chaperone_stress_response"/>
</dbReference>
<dbReference type="Pfam" id="PF00226">
    <property type="entry name" value="DnaJ"/>
    <property type="match status" value="1"/>
</dbReference>
<feature type="region of interest" description="Disordered" evidence="5">
    <location>
        <begin position="392"/>
        <end position="492"/>
    </location>
</feature>
<evidence type="ECO:0000259" key="6">
    <source>
        <dbReference type="PROSITE" id="PS50076"/>
    </source>
</evidence>
<evidence type="ECO:0000256" key="2">
    <source>
        <dbReference type="ARBA" id="ARBA00022771"/>
    </source>
</evidence>
<dbReference type="PROSITE" id="PS50076">
    <property type="entry name" value="DNAJ_2"/>
    <property type="match status" value="1"/>
</dbReference>
<dbReference type="EMBL" id="BQXS01012323">
    <property type="protein sequence ID" value="GKT21518.1"/>
    <property type="molecule type" value="Genomic_DNA"/>
</dbReference>
<dbReference type="SMART" id="SM00355">
    <property type="entry name" value="ZnF_C2H2"/>
    <property type="match status" value="2"/>
</dbReference>
<dbReference type="PANTHER" id="PTHR44029">
    <property type="entry name" value="DNAJ HOMOLOG SUBFAMILY C MEMBER 21"/>
    <property type="match status" value="1"/>
</dbReference>
<dbReference type="PROSITE" id="PS00636">
    <property type="entry name" value="DNAJ_1"/>
    <property type="match status" value="1"/>
</dbReference>
<evidence type="ECO:0000256" key="4">
    <source>
        <dbReference type="PROSITE-ProRule" id="PRU00042"/>
    </source>
</evidence>
<evidence type="ECO:0000313" key="9">
    <source>
        <dbReference type="Proteomes" id="UP001057375"/>
    </source>
</evidence>
<feature type="compositionally biased region" description="Basic residues" evidence="5">
    <location>
        <begin position="518"/>
        <end position="535"/>
    </location>
</feature>
<keyword evidence="1" id="KW-0479">Metal-binding</keyword>
<dbReference type="SMART" id="SM00271">
    <property type="entry name" value="DnaJ"/>
    <property type="match status" value="1"/>
</dbReference>
<evidence type="ECO:0000259" key="7">
    <source>
        <dbReference type="PROSITE" id="PS50157"/>
    </source>
</evidence>
<dbReference type="InterPro" id="IPR018253">
    <property type="entry name" value="DnaJ_domain_CS"/>
</dbReference>
<dbReference type="Pfam" id="PF21884">
    <property type="entry name" value="ZUO1-like_ZHD"/>
    <property type="match status" value="1"/>
</dbReference>
<dbReference type="PROSITE" id="PS00028">
    <property type="entry name" value="ZINC_FINGER_C2H2_1"/>
    <property type="match status" value="2"/>
</dbReference>
<evidence type="ECO:0000256" key="5">
    <source>
        <dbReference type="SAM" id="MobiDB-lite"/>
    </source>
</evidence>
<feature type="domain" description="C2H2-type" evidence="7">
    <location>
        <begin position="569"/>
        <end position="598"/>
    </location>
</feature>
<dbReference type="SUPFAM" id="SSF57667">
    <property type="entry name" value="beta-beta-alpha zinc fingers"/>
    <property type="match status" value="1"/>
</dbReference>
<dbReference type="PROSITE" id="PS50157">
    <property type="entry name" value="ZINC_FINGER_C2H2_2"/>
    <property type="match status" value="1"/>
</dbReference>
<dbReference type="InterPro" id="IPR036236">
    <property type="entry name" value="Znf_C2H2_sf"/>
</dbReference>
<comment type="caution">
    <text evidence="8">The sequence shown here is derived from an EMBL/GenBank/DDBJ whole genome shotgun (WGS) entry which is preliminary data.</text>
</comment>
<evidence type="ECO:0000313" key="8">
    <source>
        <dbReference type="EMBL" id="GKT21518.1"/>
    </source>
</evidence>
<proteinExistence type="predicted"/>